<gene>
    <name evidence="1" type="ORF">C8E89_102472</name>
</gene>
<dbReference type="RefSeq" id="WP_181428073.1">
    <property type="nucleotide sequence ID" value="NZ_QJJU01000002.1"/>
</dbReference>
<reference evidence="1 2" key="2">
    <citation type="submission" date="2018-06" db="EMBL/GenBank/DDBJ databases">
        <title>Sequencing of bacterial isolates from soil warming experiment in Harvard Forest, Massachusetts, USA.</title>
        <authorList>
            <person name="Deangelis K.PhD."/>
        </authorList>
    </citation>
    <scope>NUCLEOTIDE SEQUENCE [LARGE SCALE GENOMIC DNA]</scope>
    <source>
        <strain evidence="1 2">GAS496</strain>
    </source>
</reference>
<organism evidence="1 2">
    <name type="scientific">Mycolicibacterium moriokaense</name>
    <dbReference type="NCBI Taxonomy" id="39691"/>
    <lineage>
        <taxon>Bacteria</taxon>
        <taxon>Bacillati</taxon>
        <taxon>Actinomycetota</taxon>
        <taxon>Actinomycetes</taxon>
        <taxon>Mycobacteriales</taxon>
        <taxon>Mycobacteriaceae</taxon>
        <taxon>Mycolicibacterium</taxon>
    </lineage>
</organism>
<proteinExistence type="predicted"/>
<dbReference type="EMBL" id="QJJU01000002">
    <property type="protein sequence ID" value="PXX12345.1"/>
    <property type="molecule type" value="Genomic_DNA"/>
</dbReference>
<dbReference type="AlphaFoldDB" id="A0A318HN11"/>
<protein>
    <submittedName>
        <fullName evidence="1">Uncharacterized protein DUF4247</fullName>
    </submittedName>
</protein>
<keyword evidence="2" id="KW-1185">Reference proteome</keyword>
<evidence type="ECO:0000313" key="2">
    <source>
        <dbReference type="Proteomes" id="UP000247781"/>
    </source>
</evidence>
<name>A0A318HN11_9MYCO</name>
<dbReference type="Proteomes" id="UP000247781">
    <property type="component" value="Unassembled WGS sequence"/>
</dbReference>
<evidence type="ECO:0000313" key="1">
    <source>
        <dbReference type="EMBL" id="PXX12345.1"/>
    </source>
</evidence>
<accession>A0A318HN11</accession>
<reference evidence="2" key="1">
    <citation type="submission" date="2018-05" db="EMBL/GenBank/DDBJ databases">
        <authorList>
            <person name="Deangelis K."/>
            <person name="Huntemann M."/>
            <person name="Clum A."/>
            <person name="Pillay M."/>
            <person name="Palaniappan K."/>
            <person name="Varghese N."/>
            <person name="Mikhailova N."/>
            <person name="Stamatis D."/>
            <person name="Reddy T."/>
            <person name="Daum C."/>
            <person name="Shapiro N."/>
            <person name="Ivanova N."/>
            <person name="Kyrpides N."/>
            <person name="Woyke T."/>
        </authorList>
    </citation>
    <scope>NUCLEOTIDE SEQUENCE [LARGE SCALE GENOMIC DNA]</scope>
    <source>
        <strain evidence="2">GAS496</strain>
    </source>
</reference>
<sequence>MSRTLLFLMSAGLAVSAAVCLYFGITLLPNIGSYVTDNYQRYAGSGDTARYACSGKPADVADDLAEAQDPEAQASDGKTTYLRYDDNIVAVGPDGNRPCSIRVEGLSSGYSHGTYVFLGPGFYPGSPASGSSGSPGGPDGTK</sequence>
<comment type="caution">
    <text evidence="1">The sequence shown here is derived from an EMBL/GenBank/DDBJ whole genome shotgun (WGS) entry which is preliminary data.</text>
</comment>
<dbReference type="Pfam" id="PF14042">
    <property type="entry name" value="DUF4247"/>
    <property type="match status" value="1"/>
</dbReference>
<dbReference type="InterPro" id="IPR025341">
    <property type="entry name" value="DUF4247"/>
</dbReference>